<evidence type="ECO:0000313" key="2">
    <source>
        <dbReference type="Proteomes" id="UP000192813"/>
    </source>
</evidence>
<protein>
    <recommendedName>
        <fullName evidence="3">Phage gp6-like head-tail connector protein</fullName>
    </recommendedName>
</protein>
<gene>
    <name evidence="1" type="ORF">A6J77_000590</name>
</gene>
<dbReference type="AlphaFoldDB" id="A0A2J9PKI0"/>
<reference evidence="2" key="1">
    <citation type="submission" date="2017-12" db="EMBL/GenBank/DDBJ databases">
        <title>FDA dAtabase for Regulatory Grade micrObial Sequences (FDA-ARGOS): Supporting development and validation of Infectious Disease Dx tests.</title>
        <authorList>
            <person name="Hoffmann M."/>
            <person name="Allard M."/>
            <person name="Evans P."/>
            <person name="Brown E."/>
            <person name="Tallon L."/>
            <person name="Sadzewicz L."/>
            <person name="Sengamalay N."/>
            <person name="Ott S."/>
            <person name="Godinez A."/>
            <person name="Nagaraj S."/>
            <person name="Vavikolanu K."/>
            <person name="Aluvathingal J."/>
            <person name="Nadendla S."/>
            <person name="Sichtig H."/>
        </authorList>
    </citation>
    <scope>NUCLEOTIDE SEQUENCE [LARGE SCALE GENOMIC DNA]</scope>
    <source>
        <strain evidence="2">FDAARGOS_249</strain>
    </source>
</reference>
<dbReference type="Proteomes" id="UP000192813">
    <property type="component" value="Unassembled WGS sequence"/>
</dbReference>
<name>A0A2J9PKI0_9LACT</name>
<dbReference type="RefSeq" id="WP_083067618.1">
    <property type="nucleotide sequence ID" value="NZ_NBTM02000001.1"/>
</dbReference>
<evidence type="ECO:0000313" key="1">
    <source>
        <dbReference type="EMBL" id="PNL90842.1"/>
    </source>
</evidence>
<accession>A0A2J9PKI0</accession>
<dbReference type="EMBL" id="NBTM02000001">
    <property type="protein sequence ID" value="PNL90842.1"/>
    <property type="molecule type" value="Genomic_DNA"/>
</dbReference>
<proteinExistence type="predicted"/>
<organism evidence="1 2">
    <name type="scientific">Aerococcus viridans</name>
    <dbReference type="NCBI Taxonomy" id="1377"/>
    <lineage>
        <taxon>Bacteria</taxon>
        <taxon>Bacillati</taxon>
        <taxon>Bacillota</taxon>
        <taxon>Bacilli</taxon>
        <taxon>Lactobacillales</taxon>
        <taxon>Aerococcaceae</taxon>
        <taxon>Aerococcus</taxon>
    </lineage>
</organism>
<evidence type="ECO:0008006" key="3">
    <source>
        <dbReference type="Google" id="ProtNLM"/>
    </source>
</evidence>
<comment type="caution">
    <text evidence="1">The sequence shown here is derived from an EMBL/GenBank/DDBJ whole genome shotgun (WGS) entry which is preliminary data.</text>
</comment>
<sequence length="104" mass="12058">MVGTVSDMLVSEFKDLYVRETGLGVESDEVFKRNLESAYQYVVDHSDYFDIETNKTGKMLVFDRARYVRANASELYYQNFLHDLNAFGLNLAMERDLNEPAQDN</sequence>